<dbReference type="InterPro" id="IPR037066">
    <property type="entry name" value="Plug_dom_sf"/>
</dbReference>
<dbReference type="NCBIfam" id="TIGR04056">
    <property type="entry name" value="OMP_RagA_SusC"/>
    <property type="match status" value="1"/>
</dbReference>
<evidence type="ECO:0000256" key="5">
    <source>
        <dbReference type="ARBA" id="ARBA00022729"/>
    </source>
</evidence>
<evidence type="ECO:0000256" key="6">
    <source>
        <dbReference type="ARBA" id="ARBA00023136"/>
    </source>
</evidence>
<comment type="subcellular location">
    <subcellularLocation>
        <location evidence="1 8">Cell outer membrane</location>
        <topology evidence="1 8">Multi-pass membrane protein</topology>
    </subcellularLocation>
</comment>
<dbReference type="Gene3D" id="2.170.130.10">
    <property type="entry name" value="TonB-dependent receptor, plug domain"/>
    <property type="match status" value="1"/>
</dbReference>
<dbReference type="GO" id="GO:0009279">
    <property type="term" value="C:cell outer membrane"/>
    <property type="evidence" value="ECO:0007669"/>
    <property type="project" value="UniProtKB-SubCell"/>
</dbReference>
<evidence type="ECO:0000313" key="10">
    <source>
        <dbReference type="EMBL" id="SBW01846.1"/>
    </source>
</evidence>
<dbReference type="NCBIfam" id="TIGR04057">
    <property type="entry name" value="SusC_RagA_signa"/>
    <property type="match status" value="1"/>
</dbReference>
<dbReference type="GO" id="GO:0044718">
    <property type="term" value="P:siderophore transmembrane transport"/>
    <property type="evidence" value="ECO:0007669"/>
    <property type="project" value="TreeGrafter"/>
</dbReference>
<dbReference type="InterPro" id="IPR023997">
    <property type="entry name" value="TonB-dep_OMP_SusC/RagA_CS"/>
</dbReference>
<keyword evidence="5" id="KW-0732">Signal</keyword>
<protein>
    <submittedName>
        <fullName evidence="10">Putative outer membrane protein</fullName>
    </submittedName>
</protein>
<evidence type="ECO:0000256" key="7">
    <source>
        <dbReference type="ARBA" id="ARBA00023237"/>
    </source>
</evidence>
<reference evidence="10" key="1">
    <citation type="submission" date="2016-04" db="EMBL/GenBank/DDBJ databases">
        <authorList>
            <person name="Evans L.H."/>
            <person name="Alamgir A."/>
            <person name="Owens N."/>
            <person name="Weber N.D."/>
            <person name="Virtaneva K."/>
            <person name="Barbian K."/>
            <person name="Babar A."/>
            <person name="Rosenke K."/>
        </authorList>
    </citation>
    <scope>NUCLEOTIDE SEQUENCE</scope>
    <source>
        <strain evidence="10">86-2</strain>
    </source>
</reference>
<dbReference type="InterPro" id="IPR036942">
    <property type="entry name" value="Beta-barrel_TonB_sf"/>
</dbReference>
<accession>A0A212JQX9</accession>
<dbReference type="Gene3D" id="2.40.170.20">
    <property type="entry name" value="TonB-dependent receptor, beta-barrel domain"/>
    <property type="match status" value="1"/>
</dbReference>
<dbReference type="InterPro" id="IPR012910">
    <property type="entry name" value="Plug_dom"/>
</dbReference>
<keyword evidence="2 8" id="KW-0813">Transport</keyword>
<dbReference type="SUPFAM" id="SSF56935">
    <property type="entry name" value="Porins"/>
    <property type="match status" value="1"/>
</dbReference>
<evidence type="ECO:0000256" key="8">
    <source>
        <dbReference type="PROSITE-ProRule" id="PRU01360"/>
    </source>
</evidence>
<dbReference type="InterPro" id="IPR008969">
    <property type="entry name" value="CarboxyPept-like_regulatory"/>
</dbReference>
<proteinExistence type="inferred from homology"/>
<keyword evidence="7 8" id="KW-0998">Cell outer membrane</keyword>
<organism evidence="10">
    <name type="scientific">uncultured Dysgonomonas sp</name>
    <dbReference type="NCBI Taxonomy" id="206096"/>
    <lineage>
        <taxon>Bacteria</taxon>
        <taxon>Pseudomonadati</taxon>
        <taxon>Bacteroidota</taxon>
        <taxon>Bacteroidia</taxon>
        <taxon>Bacteroidales</taxon>
        <taxon>Dysgonomonadaceae</taxon>
        <taxon>Dysgonomonas</taxon>
        <taxon>environmental samples</taxon>
    </lineage>
</organism>
<dbReference type="InterPro" id="IPR011662">
    <property type="entry name" value="Secretin/TonB_short_N"/>
</dbReference>
<dbReference type="InterPro" id="IPR023996">
    <property type="entry name" value="TonB-dep_OMP_SusC/RagA"/>
</dbReference>
<dbReference type="Pfam" id="PF13715">
    <property type="entry name" value="CarbopepD_reg_2"/>
    <property type="match status" value="1"/>
</dbReference>
<sequence>MRKIHHLQQPWRYCNRFLELHKIPLTMKLSLTLLILSINVSFAAHSYAQQVTLSLDIQNKKVVDVLDEIEKQSEFRFYYNNKLVDVDRTVSVKVKKKAVFSILDELFSNYNVEYKVIDKDIILTEKNKGENKTREAHQQQMDITGIVTDANGEVLPGVSVVVKNTTFGTITDTDGKYTINIPDRNAVLIYSMIGFLKYEEPVGNRRSINISLKEEIREMDEVVVIGYGTVKRANLGGAVATADSKVFQSRPIQNAASALQGEVPGLTVIRTSGAPGSSPVLRVRDISSVNGGAPLVLIDGAEGDLGTINPADIENISVLKDGTAAIYGARAADGVVLITTKNANRNQKLKVTLDAYYSIKKPALLKKPANLYQHAAMALEITDGSFPIEYTQDELQLILEGSDKVIPAGTTWGRWGNAYPKFYKDQNWNEHIIGNGNIQNYNVSFSGGGDKYTYLISLGYQKEEGLPKFGIDSDKRYFVRAKSNIEIVKNLNYDLNISYEASDRDYSSSISQGQNIWELIYKTRSWAPVYNPAGNFYTFEGFDNPAQVLQDGGESRRTAGSFTFNNQLRWQVIDGLNLAGRAIVRKSDADEYIVQKMLYSYNWENVNHRTARKPNSAERNYAKTLSKNFTLYGEYKKTFAQKHDIGIMFGGSHESADYDKFWAKRINFDQQEQMPISMGSPEDQDAASDGNAWTINSFFSRLNYGFANKYFIEATLRGDGCSRFAPGERWGYFPGVNATWRIGEESFIKPLNVFDDLKFRASYGKMGNQSNIGPYDFIELININRNYYPFGNGAKGQMANQSNLVSTSRTWETIRSVNIGTDFSFLNNRLYGSFDYFWKTNENMLISITYPSILGIAAPSTNSGELKIHGWEIILGWRDQISDFKYSVRASLSDAQNEIAKRIGNSIIGYGNNRTPVGYPMDSYFGYVFDGIIQNEQELAEYKSRFHNSGTVQDKRIQVGDAKYKDLNGDGNLTEYADGDGDLVYLGNTNPRYNFGFNINAEYKGFDLGAFFQGVGKRTMFLEGDASKPFNAPWYQSAEYWYGKTWTPERTDAKYPAISNEGSRKNYNYYISTNTKHNVGYIRLKNLQVGYTIPKKYTLKAKLEKVRIYFSGEDLFEIHNAPGGWDPEDGGSFVSYPFARNYSLGVNIVF</sequence>
<dbReference type="SMART" id="SM00965">
    <property type="entry name" value="STN"/>
    <property type="match status" value="1"/>
</dbReference>
<dbReference type="InterPro" id="IPR039426">
    <property type="entry name" value="TonB-dep_rcpt-like"/>
</dbReference>
<dbReference type="EMBL" id="FLUL01000001">
    <property type="protein sequence ID" value="SBW01846.1"/>
    <property type="molecule type" value="Genomic_DNA"/>
</dbReference>
<dbReference type="RefSeq" id="WP_296949706.1">
    <property type="nucleotide sequence ID" value="NZ_LT599021.1"/>
</dbReference>
<feature type="domain" description="Secretin/TonB short N-terminal" evidence="9">
    <location>
        <begin position="75"/>
        <end position="126"/>
    </location>
</feature>
<evidence type="ECO:0000256" key="4">
    <source>
        <dbReference type="ARBA" id="ARBA00022692"/>
    </source>
</evidence>
<gene>
    <name evidence="10" type="ORF">KL86DYS2_12130</name>
</gene>
<evidence type="ECO:0000256" key="1">
    <source>
        <dbReference type="ARBA" id="ARBA00004571"/>
    </source>
</evidence>
<name>A0A212JQX9_9BACT</name>
<evidence type="ECO:0000256" key="3">
    <source>
        <dbReference type="ARBA" id="ARBA00022452"/>
    </source>
</evidence>
<dbReference type="PANTHER" id="PTHR30069:SF29">
    <property type="entry name" value="HEMOGLOBIN AND HEMOGLOBIN-HAPTOGLOBIN-BINDING PROTEIN 1-RELATED"/>
    <property type="match status" value="1"/>
</dbReference>
<keyword evidence="3 8" id="KW-1134">Transmembrane beta strand</keyword>
<dbReference type="Pfam" id="PF07660">
    <property type="entry name" value="STN"/>
    <property type="match status" value="1"/>
</dbReference>
<evidence type="ECO:0000259" key="9">
    <source>
        <dbReference type="SMART" id="SM00965"/>
    </source>
</evidence>
<comment type="similarity">
    <text evidence="8">Belongs to the TonB-dependent receptor family.</text>
</comment>
<dbReference type="SUPFAM" id="SSF49464">
    <property type="entry name" value="Carboxypeptidase regulatory domain-like"/>
    <property type="match status" value="1"/>
</dbReference>
<dbReference type="PANTHER" id="PTHR30069">
    <property type="entry name" value="TONB-DEPENDENT OUTER MEMBRANE RECEPTOR"/>
    <property type="match status" value="1"/>
</dbReference>
<evidence type="ECO:0000256" key="2">
    <source>
        <dbReference type="ARBA" id="ARBA00022448"/>
    </source>
</evidence>
<dbReference type="Gene3D" id="2.60.40.1120">
    <property type="entry name" value="Carboxypeptidase-like, regulatory domain"/>
    <property type="match status" value="1"/>
</dbReference>
<dbReference type="GO" id="GO:0015344">
    <property type="term" value="F:siderophore uptake transmembrane transporter activity"/>
    <property type="evidence" value="ECO:0007669"/>
    <property type="project" value="TreeGrafter"/>
</dbReference>
<dbReference type="AlphaFoldDB" id="A0A212JQX9"/>
<dbReference type="Pfam" id="PF07715">
    <property type="entry name" value="Plug"/>
    <property type="match status" value="1"/>
</dbReference>
<keyword evidence="6 8" id="KW-0472">Membrane</keyword>
<keyword evidence="4 8" id="KW-0812">Transmembrane</keyword>
<dbReference type="PROSITE" id="PS52016">
    <property type="entry name" value="TONB_DEPENDENT_REC_3"/>
    <property type="match status" value="1"/>
</dbReference>